<keyword evidence="1" id="KW-0732">Signal</keyword>
<dbReference type="EMBL" id="DXAW01000113">
    <property type="protein sequence ID" value="HIZ86125.1"/>
    <property type="molecule type" value="Genomic_DNA"/>
</dbReference>
<dbReference type="Proteomes" id="UP000824115">
    <property type="component" value="Unassembled WGS sequence"/>
</dbReference>
<dbReference type="AlphaFoldDB" id="A0A9D2GRX3"/>
<reference evidence="2" key="2">
    <citation type="submission" date="2021-04" db="EMBL/GenBank/DDBJ databases">
        <authorList>
            <person name="Gilroy R."/>
        </authorList>
    </citation>
    <scope>NUCLEOTIDE SEQUENCE</scope>
    <source>
        <strain evidence="2">Gambia16-554</strain>
    </source>
</reference>
<comment type="caution">
    <text evidence="2">The sequence shown here is derived from an EMBL/GenBank/DDBJ whole genome shotgun (WGS) entry which is preliminary data.</text>
</comment>
<sequence length="682" mass="73522">MKNLFSVLKISLLALAAAGTLFSCRPDEKGSGLEVKLAVVQQGVSSVTFNISCENAAKLSYIQVADLSSVPSAEGIMTAGTPVEVPGQDVTLEGLTPSTTYYVAAVAASESGAYSSVATLEIATIGNDCDFNIQILAVSGSAISYMVNPSDTTVPYYVAAVKADSLLMAEPSEIELYNAVVDSVVASAAEAAGLSEADYLSQNLVKGISRGAFENLTPATQYLVVALGLSTDGALTTPVAYTNAATNSSSDDDLRFELGYTDLQATTVTLTLVPTDEEATYYMLCQTQSNYPDLTEEDGALAFAQAAVEVYGMYLDQNIGPYTGTQTVTKFEVNPETKYYYFAFGYVPMLGLNEHSCAMTTFTTPEGEKIENFTAEVEIMSVTAMSLNYRVKPGLQTIYYQSVVVPDSTYNVKDAQDAVYAAIKEHFDTQRAQNPTYTMGDAVQSTCYRGENAEIMIGGLSPLTNYKIVVVPVSDAGSPADNVITFDVTTTEENTSNALLTNELVGIYDGSEAMNKGLFPGATTLGGHSLAVFHLEANADADPSQLYYYIWGGDIVTQPEPDPETGETPEFVYTDDYILSIINGETAIEYGWRVNVDISKDDGYIFCSNLGWYDKEPYTIYYTMCTVAKDRNGVFGKVGRTLFQPVSTEVDDIDELVELVNRIEAGQQSSPLRISERGAARW</sequence>
<protein>
    <recommendedName>
        <fullName evidence="4">Fibronectin type-III domain-containing protein</fullName>
    </recommendedName>
</protein>
<proteinExistence type="predicted"/>
<dbReference type="PROSITE" id="PS51257">
    <property type="entry name" value="PROKAR_LIPOPROTEIN"/>
    <property type="match status" value="1"/>
</dbReference>
<feature type="signal peptide" evidence="1">
    <location>
        <begin position="1"/>
        <end position="16"/>
    </location>
</feature>
<reference evidence="2" key="1">
    <citation type="journal article" date="2021" name="PeerJ">
        <title>Extensive microbial diversity within the chicken gut microbiome revealed by metagenomics and culture.</title>
        <authorList>
            <person name="Gilroy R."/>
            <person name="Ravi A."/>
            <person name="Getino M."/>
            <person name="Pursley I."/>
            <person name="Horton D.L."/>
            <person name="Alikhan N.F."/>
            <person name="Baker D."/>
            <person name="Gharbi K."/>
            <person name="Hall N."/>
            <person name="Watson M."/>
            <person name="Adriaenssens E.M."/>
            <person name="Foster-Nyarko E."/>
            <person name="Jarju S."/>
            <person name="Secka A."/>
            <person name="Antonio M."/>
            <person name="Oren A."/>
            <person name="Chaudhuri R.R."/>
            <person name="La Ragione R."/>
            <person name="Hildebrand F."/>
            <person name="Pallen M.J."/>
        </authorList>
    </citation>
    <scope>NUCLEOTIDE SEQUENCE</scope>
    <source>
        <strain evidence="2">Gambia16-554</strain>
    </source>
</reference>
<name>A0A9D2GRX3_9BACT</name>
<gene>
    <name evidence="2" type="ORF">IAC04_06515</name>
</gene>
<feature type="chain" id="PRO_5039721480" description="Fibronectin type-III domain-containing protein" evidence="1">
    <location>
        <begin position="17"/>
        <end position="682"/>
    </location>
</feature>
<evidence type="ECO:0000313" key="2">
    <source>
        <dbReference type="EMBL" id="HIZ86125.1"/>
    </source>
</evidence>
<evidence type="ECO:0000313" key="3">
    <source>
        <dbReference type="Proteomes" id="UP000824115"/>
    </source>
</evidence>
<organism evidence="2 3">
    <name type="scientific">Candidatus Coprenecus stercoravium</name>
    <dbReference type="NCBI Taxonomy" id="2840735"/>
    <lineage>
        <taxon>Bacteria</taxon>
        <taxon>Pseudomonadati</taxon>
        <taxon>Bacteroidota</taxon>
        <taxon>Bacteroidia</taxon>
        <taxon>Bacteroidales</taxon>
        <taxon>Rikenellaceae</taxon>
        <taxon>Rikenellaceae incertae sedis</taxon>
        <taxon>Candidatus Coprenecus</taxon>
    </lineage>
</organism>
<accession>A0A9D2GRX3</accession>
<evidence type="ECO:0000256" key="1">
    <source>
        <dbReference type="SAM" id="SignalP"/>
    </source>
</evidence>
<evidence type="ECO:0008006" key="4">
    <source>
        <dbReference type="Google" id="ProtNLM"/>
    </source>
</evidence>